<gene>
    <name evidence="2" type="ORF">FPZ44_11145</name>
</gene>
<dbReference type="OrthoDB" id="323926at2"/>
<dbReference type="Pfam" id="PF03031">
    <property type="entry name" value="NIF"/>
    <property type="match status" value="1"/>
</dbReference>
<feature type="domain" description="FCP1 homology" evidence="1">
    <location>
        <begin position="208"/>
        <end position="355"/>
    </location>
</feature>
<dbReference type="NCBIfam" id="TIGR01681">
    <property type="entry name" value="HAD-SF-IIIC"/>
    <property type="match status" value="1"/>
</dbReference>
<protein>
    <submittedName>
        <fullName evidence="2">HAD-IIIC family phosphatase</fullName>
    </submittedName>
</protein>
<dbReference type="Gene3D" id="3.40.50.1000">
    <property type="entry name" value="HAD superfamily/HAD-like"/>
    <property type="match status" value="1"/>
</dbReference>
<sequence length="543" mass="63384">MNEIIGYSDILLALKRITDAESATMLLISDLSLEPILSQTLKVTIYDALSVNMKMKHIGLDDFFQHNHTEILSEADYIVMHIDMKSLLSSVMGNEDFLDLKLCFWNSVMEKIRELTQAPVLVLIPEQSYRDIEKTQVEYLREKLRIFCSRQGGYAIDLTSALTQVGTKLFYDYRALYAYHLPYSFTGCLAIAQVIVKEVKKIQGKYKKCIVLDCDNVLWGGILDEVSINGISLDTTYPGNQYLHFQEYLLKLHACGVILTICSKNNEEDVLQVLRSHPFMLINESHLATFRINWFNKADNIIAIVNEINISMDSVVFIDDSSFEINLIREAVPEVIPIQFDMKRPYEMTNLLERLDLFKTDRLTNDDLTRNASYIAERKRKEEKENYIDYEQYIKSLQIRIETETLNTFNVSRMSQLTIRTNKCNLSIRKYQVSELLEMTEDENYWIRCFKLSDRFGDYGYIGFLIVHIKNCQHLHVDGFYLSCRAFGRNVEHYMVDFMKDSFQSEDVNITYSYVSNGKNEEFSWFMQEYLNSKSERGLHVVE</sequence>
<dbReference type="SUPFAM" id="SSF56784">
    <property type="entry name" value="HAD-like"/>
    <property type="match status" value="1"/>
</dbReference>
<dbReference type="InterPro" id="IPR010033">
    <property type="entry name" value="HAD_SF_ppase_IIIC"/>
</dbReference>
<comment type="caution">
    <text evidence="2">The sequence shown here is derived from an EMBL/GenBank/DDBJ whole genome shotgun (WGS) entry which is preliminary data.</text>
</comment>
<dbReference type="InterPro" id="IPR023214">
    <property type="entry name" value="HAD_sf"/>
</dbReference>
<dbReference type="EMBL" id="VNJK01000001">
    <property type="protein sequence ID" value="TVX93560.1"/>
    <property type="molecule type" value="Genomic_DNA"/>
</dbReference>
<dbReference type="RefSeq" id="WP_144990158.1">
    <property type="nucleotide sequence ID" value="NZ_VNJK01000001.1"/>
</dbReference>
<evidence type="ECO:0000313" key="3">
    <source>
        <dbReference type="Proteomes" id="UP000318102"/>
    </source>
</evidence>
<dbReference type="InterPro" id="IPR010037">
    <property type="entry name" value="FkbH_domain"/>
</dbReference>
<dbReference type="Proteomes" id="UP000318102">
    <property type="component" value="Unassembled WGS sequence"/>
</dbReference>
<evidence type="ECO:0000313" key="2">
    <source>
        <dbReference type="EMBL" id="TVX93560.1"/>
    </source>
</evidence>
<dbReference type="AlphaFoldDB" id="A0A559J102"/>
<dbReference type="InterPro" id="IPR004274">
    <property type="entry name" value="FCP1_dom"/>
</dbReference>
<dbReference type="Gene3D" id="3.40.50.1110">
    <property type="entry name" value="SGNH hydrolase"/>
    <property type="match status" value="1"/>
</dbReference>
<keyword evidence="3" id="KW-1185">Reference proteome</keyword>
<dbReference type="InterPro" id="IPR036412">
    <property type="entry name" value="HAD-like_sf"/>
</dbReference>
<reference evidence="2 3" key="1">
    <citation type="submission" date="2019-07" db="EMBL/GenBank/DDBJ databases">
        <authorList>
            <person name="Kim J."/>
        </authorList>
    </citation>
    <scope>NUCLEOTIDE SEQUENCE [LARGE SCALE GENOMIC DNA]</scope>
    <source>
        <strain evidence="2 3">N4</strain>
    </source>
</reference>
<proteinExistence type="predicted"/>
<name>A0A559J102_9BACL</name>
<organism evidence="2 3">
    <name type="scientific">Paenibacillus agilis</name>
    <dbReference type="NCBI Taxonomy" id="3020863"/>
    <lineage>
        <taxon>Bacteria</taxon>
        <taxon>Bacillati</taxon>
        <taxon>Bacillota</taxon>
        <taxon>Bacilli</taxon>
        <taxon>Bacillales</taxon>
        <taxon>Paenibacillaceae</taxon>
        <taxon>Paenibacillus</taxon>
    </lineage>
</organism>
<dbReference type="InterPro" id="IPR036514">
    <property type="entry name" value="SGNH_hydro_sf"/>
</dbReference>
<accession>A0A559J102</accession>
<dbReference type="NCBIfam" id="TIGR01686">
    <property type="entry name" value="FkbH"/>
    <property type="match status" value="1"/>
</dbReference>
<evidence type="ECO:0000259" key="1">
    <source>
        <dbReference type="Pfam" id="PF03031"/>
    </source>
</evidence>